<dbReference type="PANTHER" id="PTHR21184:SF4">
    <property type="entry name" value="PROTEIN FAM151A"/>
    <property type="match status" value="1"/>
</dbReference>
<dbReference type="OrthoDB" id="413402at2759"/>
<evidence type="ECO:0000313" key="10">
    <source>
        <dbReference type="EMBL" id="EDL90463.1"/>
    </source>
</evidence>
<feature type="region of interest" description="Disordered" evidence="7">
    <location>
        <begin position="588"/>
        <end position="608"/>
    </location>
</feature>
<reference evidence="10 11" key="1">
    <citation type="submission" date="2005-09" db="EMBL/GenBank/DDBJ databases">
        <authorList>
            <person name="Mural R.J."/>
            <person name="Li P.W."/>
            <person name="Adams M.D."/>
            <person name="Amanatides P.G."/>
            <person name="Baden-Tillson H."/>
            <person name="Barnstead M."/>
            <person name="Chin S.H."/>
            <person name="Dew I."/>
            <person name="Evans C.A."/>
            <person name="Ferriera S."/>
            <person name="Flanigan M."/>
            <person name="Fosler C."/>
            <person name="Glodek A."/>
            <person name="Gu Z."/>
            <person name="Holt R.A."/>
            <person name="Jennings D."/>
            <person name="Kraft C.L."/>
            <person name="Lu F."/>
            <person name="Nguyen T."/>
            <person name="Nusskern D.R."/>
            <person name="Pfannkoch C.M."/>
            <person name="Sitter C."/>
            <person name="Sutton G.G."/>
            <person name="Venter J.C."/>
            <person name="Wang Z."/>
            <person name="Woodage T."/>
            <person name="Zheng X.H."/>
            <person name="Zhong F."/>
        </authorList>
    </citation>
    <scope>NUCLEOTIDE SEQUENCE [LARGE SCALE GENOMIC DNA]</scope>
    <source>
        <strain>BN</strain>
        <strain evidence="11">Sprague-Dawley</strain>
    </source>
</reference>
<dbReference type="OMA" id="AHQVYYD"/>
<proteinExistence type="inferred from homology"/>
<evidence type="ECO:0000259" key="9">
    <source>
        <dbReference type="Pfam" id="PF10223"/>
    </source>
</evidence>
<dbReference type="GO" id="GO:0016020">
    <property type="term" value="C:membrane"/>
    <property type="evidence" value="ECO:0007669"/>
    <property type="project" value="UniProtKB-SubCell"/>
</dbReference>
<keyword evidence="2 8" id="KW-0812">Transmembrane</keyword>
<feature type="transmembrane region" description="Helical" evidence="8">
    <location>
        <begin position="14"/>
        <end position="37"/>
    </location>
</feature>
<keyword evidence="4 8" id="KW-0472">Membrane</keyword>
<evidence type="ECO:0000256" key="5">
    <source>
        <dbReference type="ARBA" id="ARBA00044104"/>
    </source>
</evidence>
<dbReference type="Proteomes" id="UP000234681">
    <property type="component" value="Chromosome 5"/>
</dbReference>
<name>A6JYN9_RAT</name>
<dbReference type="CTD" id="338094"/>
<evidence type="ECO:0000256" key="3">
    <source>
        <dbReference type="ARBA" id="ARBA00022989"/>
    </source>
</evidence>
<accession>A6JYN9</accession>
<keyword evidence="3 8" id="KW-1133">Transmembrane helix</keyword>
<comment type="similarity">
    <text evidence="6">Belongs to the menorin family.</text>
</comment>
<dbReference type="RGD" id="1359194">
    <property type="gene designation" value="Fam151a"/>
</dbReference>
<dbReference type="GeneID" id="313430"/>
<dbReference type="Pfam" id="PF10223">
    <property type="entry name" value="Menorin_N"/>
    <property type="match status" value="2"/>
</dbReference>
<feature type="domain" description="Menorin-like" evidence="9">
    <location>
        <begin position="70"/>
        <end position="309"/>
    </location>
</feature>
<protein>
    <recommendedName>
        <fullName evidence="5">Protein FAM151A</fullName>
    </recommendedName>
</protein>
<evidence type="ECO:0000256" key="4">
    <source>
        <dbReference type="ARBA" id="ARBA00023136"/>
    </source>
</evidence>
<evidence type="ECO:0000256" key="8">
    <source>
        <dbReference type="SAM" id="Phobius"/>
    </source>
</evidence>
<organism evidence="10 11">
    <name type="scientific">Rattus norvegicus</name>
    <name type="common">Rat</name>
    <dbReference type="NCBI Taxonomy" id="10116"/>
    <lineage>
        <taxon>Eukaryota</taxon>
        <taxon>Metazoa</taxon>
        <taxon>Chordata</taxon>
        <taxon>Craniata</taxon>
        <taxon>Vertebrata</taxon>
        <taxon>Euteleostomi</taxon>
        <taxon>Mammalia</taxon>
        <taxon>Eutheria</taxon>
        <taxon>Euarchontoglires</taxon>
        <taxon>Glires</taxon>
        <taxon>Rodentia</taxon>
        <taxon>Myomorpha</taxon>
        <taxon>Muroidea</taxon>
        <taxon>Muridae</taxon>
        <taxon>Murinae</taxon>
        <taxon>Rattus</taxon>
    </lineage>
</organism>
<evidence type="ECO:0000313" key="11">
    <source>
        <dbReference type="Proteomes" id="UP000234681"/>
    </source>
</evidence>
<dbReference type="InterPro" id="IPR019356">
    <property type="entry name" value="Menorin_dom"/>
</dbReference>
<sequence length="608" mass="67187">MSCKKCCSSSQTKWILAGSVSMTLVLAISMILGLTLYQRTRPGCENDAVCRPDADMLDYLQNIGQISHRDGLLVTWYHAANSKKEMEAALNSDVMVLEADVTVEGFNTANETEVPIMAHPPAIYSDNTLKEWLEAVLASSQKGIKLDFKSLKAVGPSLDLLRQLTEAGRIRRPVWINADILKGPNVPISTEVNATQFLALVQEKYPKATISPGFTTLYVHQLPNSTYTQAMVETMEELVRALPQKVTFPMRAVMTRAAWPHFSWLLSQSERYSLTLWQGASDPVSVEDLLFIRDNSAPHQIYYDLFEPVLSQFKQLALNTTRKRTFYTGGSLIPVLQQPKGDGLEVEWLALEVNDKGRKAAITVPDREGMILLDVGLQEPEVGNPVPVLRTPGGSVLTLESCLLHLAVHATRWSIHVNITEPAALRPSLATLAHLSTLGHLPWPVWVGATVSYGSFVVPGHIAGRELLTAVAEVFPHVTVAPAWPEEMLGSGYQEQMVTEMLELCQGLRQPVSFQLQAGPLGQSPANTVARLLAFSPRATVTVYHSSAGNSYADVWAGLWAARAVDRTRVYYRIPQEYRKDLLAHVDRHRPSSRTGPSYVEGFPGESR</sequence>
<gene>
    <name evidence="12" type="primary">Fam151a</name>
    <name evidence="10" type="synonym">MGC94145</name>
    <name evidence="10" type="ORF">rCG_50305</name>
</gene>
<feature type="domain" description="Menorin-like" evidence="9">
    <location>
        <begin position="342"/>
        <end position="579"/>
    </location>
</feature>
<dbReference type="EMBL" id="CH474008">
    <property type="protein sequence ID" value="EDL90463.1"/>
    <property type="molecule type" value="Genomic_DNA"/>
</dbReference>
<comment type="subcellular location">
    <subcellularLocation>
        <location evidence="1">Membrane</location>
        <topology evidence="1">Single-pass membrane protein</topology>
    </subcellularLocation>
</comment>
<dbReference type="RefSeq" id="NP_001005558.1">
    <property type="nucleotide sequence ID" value="NM_001005558.1"/>
</dbReference>
<evidence type="ECO:0000256" key="7">
    <source>
        <dbReference type="SAM" id="MobiDB-lite"/>
    </source>
</evidence>
<evidence type="ECO:0000256" key="1">
    <source>
        <dbReference type="ARBA" id="ARBA00004167"/>
    </source>
</evidence>
<evidence type="ECO:0000256" key="2">
    <source>
        <dbReference type="ARBA" id="ARBA00022692"/>
    </source>
</evidence>
<dbReference type="KEGG" id="rno:313430"/>
<dbReference type="PANTHER" id="PTHR21184">
    <property type="entry name" value="MENORIN (DENDRITIC BRANCHING PROTEIN)"/>
    <property type="match status" value="1"/>
</dbReference>
<evidence type="ECO:0000256" key="6">
    <source>
        <dbReference type="ARBA" id="ARBA00044953"/>
    </source>
</evidence>
<evidence type="ECO:0000313" key="12">
    <source>
        <dbReference type="RGD" id="1359194"/>
    </source>
</evidence>
<dbReference type="AlphaFoldDB" id="A6JYN9"/>